<reference evidence="3 4" key="1">
    <citation type="journal article" date="2024" name="Science">
        <title>Giant polyketide synthase enzymes in the biosynthesis of giant marine polyether toxins.</title>
        <authorList>
            <person name="Fallon T.R."/>
            <person name="Shende V.V."/>
            <person name="Wierzbicki I.H."/>
            <person name="Pendleton A.L."/>
            <person name="Watervoot N.F."/>
            <person name="Auber R.P."/>
            <person name="Gonzalez D.J."/>
            <person name="Wisecaver J.H."/>
            <person name="Moore B.S."/>
        </authorList>
    </citation>
    <scope>NUCLEOTIDE SEQUENCE [LARGE SCALE GENOMIC DNA]</scope>
    <source>
        <strain evidence="3 4">12B1</strain>
    </source>
</reference>
<evidence type="ECO:0000256" key="2">
    <source>
        <dbReference type="SAM" id="Phobius"/>
    </source>
</evidence>
<evidence type="ECO:0000256" key="1">
    <source>
        <dbReference type="SAM" id="MobiDB-lite"/>
    </source>
</evidence>
<evidence type="ECO:0000313" key="4">
    <source>
        <dbReference type="Proteomes" id="UP001515480"/>
    </source>
</evidence>
<feature type="transmembrane region" description="Helical" evidence="2">
    <location>
        <begin position="286"/>
        <end position="305"/>
    </location>
</feature>
<feature type="transmembrane region" description="Helical" evidence="2">
    <location>
        <begin position="200"/>
        <end position="221"/>
    </location>
</feature>
<feature type="region of interest" description="Disordered" evidence="1">
    <location>
        <begin position="311"/>
        <end position="331"/>
    </location>
</feature>
<keyword evidence="2" id="KW-1133">Transmembrane helix</keyword>
<sequence>MRLERFQEIPMMEGFCPTTNSGTAMYFFLACSVSVAVFGFTTRRSVLLGGSALTAVLATHQMWLCHVPSSLWGHSLSGTALLRGAGTILHSDSGLLQMNAIAGLFGSILFLSIIIGEALTTWMHFFHNYVHDAMYAIGMLLCFCAAYEDYWGRRSASAAEAAHVRRRRHLLEPPLWAALALLLISHVHDNSRIIKLSHFVLGYMILGLCALQVVSAVVCDASRARSLPFVLRALNAFAWLLPGVWLLHMCFFFYLFRDPKGGLHDWLMAAAPQMNSDAEVNALEAISFYLAVCLILCGAVLACLIRKDSPPSASARREVSDDGSYGGGSSWAARESDAVDRAHAKTHGGANGSAACGAAMCQEESERTPCICAADASSVGQSAV</sequence>
<dbReference type="PROSITE" id="PS51257">
    <property type="entry name" value="PROKAR_LIPOPROTEIN"/>
    <property type="match status" value="1"/>
</dbReference>
<dbReference type="AlphaFoldDB" id="A0AB34IWM4"/>
<dbReference type="Proteomes" id="UP001515480">
    <property type="component" value="Unassembled WGS sequence"/>
</dbReference>
<proteinExistence type="predicted"/>
<feature type="transmembrane region" description="Helical" evidence="2">
    <location>
        <begin position="101"/>
        <end position="127"/>
    </location>
</feature>
<protein>
    <submittedName>
        <fullName evidence="3">Uncharacterized protein</fullName>
    </submittedName>
</protein>
<gene>
    <name evidence="3" type="ORF">AB1Y20_007288</name>
</gene>
<name>A0AB34IWM4_PRYPA</name>
<accession>A0AB34IWM4</accession>
<keyword evidence="2" id="KW-0812">Transmembrane</keyword>
<organism evidence="3 4">
    <name type="scientific">Prymnesium parvum</name>
    <name type="common">Toxic golden alga</name>
    <dbReference type="NCBI Taxonomy" id="97485"/>
    <lineage>
        <taxon>Eukaryota</taxon>
        <taxon>Haptista</taxon>
        <taxon>Haptophyta</taxon>
        <taxon>Prymnesiophyceae</taxon>
        <taxon>Prymnesiales</taxon>
        <taxon>Prymnesiaceae</taxon>
        <taxon>Prymnesium</taxon>
    </lineage>
</organism>
<evidence type="ECO:0000313" key="3">
    <source>
        <dbReference type="EMBL" id="KAL1507673.1"/>
    </source>
</evidence>
<dbReference type="EMBL" id="JBGBPQ010000017">
    <property type="protein sequence ID" value="KAL1507673.1"/>
    <property type="molecule type" value="Genomic_DNA"/>
</dbReference>
<keyword evidence="2" id="KW-0472">Membrane</keyword>
<feature type="transmembrane region" description="Helical" evidence="2">
    <location>
        <begin position="133"/>
        <end position="150"/>
    </location>
</feature>
<feature type="transmembrane region" description="Helical" evidence="2">
    <location>
        <begin position="20"/>
        <end position="39"/>
    </location>
</feature>
<feature type="transmembrane region" description="Helical" evidence="2">
    <location>
        <begin position="233"/>
        <end position="256"/>
    </location>
</feature>
<keyword evidence="4" id="KW-1185">Reference proteome</keyword>
<feature type="compositionally biased region" description="Basic and acidic residues" evidence="1">
    <location>
        <begin position="311"/>
        <end position="320"/>
    </location>
</feature>
<comment type="caution">
    <text evidence="3">The sequence shown here is derived from an EMBL/GenBank/DDBJ whole genome shotgun (WGS) entry which is preliminary data.</text>
</comment>